<evidence type="ECO:0000259" key="16">
    <source>
        <dbReference type="Pfam" id="PF00425"/>
    </source>
</evidence>
<reference evidence="18 21" key="2">
    <citation type="submission" date="2018-01" db="EMBL/GenBank/DDBJ databases">
        <title>Complete genome sequence of Caulobacter flavus RHGG3.</title>
        <authorList>
            <person name="Yang E."/>
        </authorList>
    </citation>
    <scope>NUCLEOTIDE SEQUENCE [LARGE SCALE GENOMIC DNA]</scope>
    <source>
        <strain evidence="18 21">RHGG3</strain>
    </source>
</reference>
<dbReference type="Pfam" id="PF04715">
    <property type="entry name" value="Anth_synt_I_N"/>
    <property type="match status" value="1"/>
</dbReference>
<comment type="function">
    <text evidence="13 15">Part of a heterotetrameric complex that catalyzes the two-step biosynthesis of anthranilate, an intermediate in the biosynthesis of L-tryptophan. In the first step, the glutamine-binding beta subunit (TrpG) of anthranilate synthase (AS) provides the glutamine amidotransferase activity which generates ammonia as a substrate that, along with chorismate, is used in the second step, catalyzed by the large alpha subunit of AS (TrpE) to produce anthranilate. In the absence of TrpG, TrpE can synthesize anthranilate directly from chorismate and high concentrations of ammonia.</text>
</comment>
<dbReference type="InterPro" id="IPR015890">
    <property type="entry name" value="Chorismate_C"/>
</dbReference>
<protein>
    <recommendedName>
        <fullName evidence="6 15">Anthranilate synthase component 1</fullName>
        <ecNumber evidence="5 15">4.1.3.27</ecNumber>
    </recommendedName>
</protein>
<evidence type="ECO:0000256" key="13">
    <source>
        <dbReference type="ARBA" id="ARBA00025634"/>
    </source>
</evidence>
<evidence type="ECO:0000256" key="12">
    <source>
        <dbReference type="ARBA" id="ARBA00023239"/>
    </source>
</evidence>
<dbReference type="AlphaFoldDB" id="A0A2N5CM37"/>
<evidence type="ECO:0000256" key="9">
    <source>
        <dbReference type="ARBA" id="ARBA00022822"/>
    </source>
</evidence>
<feature type="domain" description="Chorismate-utilising enzyme C-terminal" evidence="16">
    <location>
        <begin position="228"/>
        <end position="496"/>
    </location>
</feature>
<dbReference type="InterPro" id="IPR005256">
    <property type="entry name" value="Anth_synth_I_PabB"/>
</dbReference>
<evidence type="ECO:0000313" key="21">
    <source>
        <dbReference type="Proteomes" id="UP000281192"/>
    </source>
</evidence>
<dbReference type="Proteomes" id="UP000234483">
    <property type="component" value="Unassembled WGS sequence"/>
</dbReference>
<dbReference type="InterPro" id="IPR006805">
    <property type="entry name" value="Anth_synth_I_N"/>
</dbReference>
<keyword evidence="10 15" id="KW-0460">Magnesium</keyword>
<evidence type="ECO:0000256" key="14">
    <source>
        <dbReference type="ARBA" id="ARBA00047683"/>
    </source>
</evidence>
<dbReference type="Proteomes" id="UP000281192">
    <property type="component" value="Chromosome"/>
</dbReference>
<keyword evidence="7 15" id="KW-0028">Amino-acid biosynthesis</keyword>
<evidence type="ECO:0000256" key="6">
    <source>
        <dbReference type="ARBA" id="ARBA00020653"/>
    </source>
</evidence>
<dbReference type="EMBL" id="CP026100">
    <property type="protein sequence ID" value="AYV48107.1"/>
    <property type="molecule type" value="Genomic_DNA"/>
</dbReference>
<evidence type="ECO:0000313" key="19">
    <source>
        <dbReference type="EMBL" id="PLR06968.1"/>
    </source>
</evidence>
<dbReference type="InterPro" id="IPR005801">
    <property type="entry name" value="ADC_synthase"/>
</dbReference>
<dbReference type="PANTHER" id="PTHR11236:SF48">
    <property type="entry name" value="ISOCHORISMATE SYNTHASE MENF"/>
    <property type="match status" value="1"/>
</dbReference>
<dbReference type="NCBIfam" id="TIGR00564">
    <property type="entry name" value="trpE_most"/>
    <property type="match status" value="1"/>
</dbReference>
<dbReference type="Gene3D" id="3.60.120.10">
    <property type="entry name" value="Anthranilate synthase"/>
    <property type="match status" value="1"/>
</dbReference>
<evidence type="ECO:0000256" key="10">
    <source>
        <dbReference type="ARBA" id="ARBA00022842"/>
    </source>
</evidence>
<dbReference type="EC" id="4.1.3.27" evidence="5 15"/>
<evidence type="ECO:0000256" key="5">
    <source>
        <dbReference type="ARBA" id="ARBA00012266"/>
    </source>
</evidence>
<dbReference type="GO" id="GO:0046872">
    <property type="term" value="F:metal ion binding"/>
    <property type="evidence" value="ECO:0007669"/>
    <property type="project" value="UniProtKB-KW"/>
</dbReference>
<evidence type="ECO:0000256" key="1">
    <source>
        <dbReference type="ARBA" id="ARBA00001946"/>
    </source>
</evidence>
<dbReference type="SUPFAM" id="SSF56322">
    <property type="entry name" value="ADC synthase"/>
    <property type="match status" value="1"/>
</dbReference>
<name>A0A2N5CM37_9CAUL</name>
<dbReference type="OrthoDB" id="9803598at2"/>
<evidence type="ECO:0000256" key="2">
    <source>
        <dbReference type="ARBA" id="ARBA00004873"/>
    </source>
</evidence>
<keyword evidence="12 15" id="KW-0456">Lyase</keyword>
<dbReference type="KEGG" id="cfh:C1707_18600"/>
<dbReference type="UniPathway" id="UPA00035">
    <property type="reaction ID" value="UER00040"/>
</dbReference>
<keyword evidence="21" id="KW-1185">Reference proteome</keyword>
<dbReference type="EMBL" id="PJRQ01000048">
    <property type="protein sequence ID" value="PLR06968.1"/>
    <property type="molecule type" value="Genomic_DNA"/>
</dbReference>
<accession>A0A2N5CM37</accession>
<evidence type="ECO:0000313" key="18">
    <source>
        <dbReference type="EMBL" id="AYV48107.1"/>
    </source>
</evidence>
<gene>
    <name evidence="15 19" type="primary">trpE</name>
    <name evidence="18" type="ORF">C1707_18600</name>
    <name evidence="19" type="ORF">CFHF_23950</name>
</gene>
<comment type="pathway">
    <text evidence="2 15">Amino-acid biosynthesis; L-tryptophan biosynthesis; L-tryptophan from chorismate: step 1/5.</text>
</comment>
<keyword evidence="9 15" id="KW-0822">Tryptophan biosynthesis</keyword>
<dbReference type="PANTHER" id="PTHR11236">
    <property type="entry name" value="AMINOBENZOATE/ANTHRANILATE SYNTHASE"/>
    <property type="match status" value="1"/>
</dbReference>
<evidence type="ECO:0000256" key="3">
    <source>
        <dbReference type="ARBA" id="ARBA00009562"/>
    </source>
</evidence>
<evidence type="ECO:0000256" key="8">
    <source>
        <dbReference type="ARBA" id="ARBA00022723"/>
    </source>
</evidence>
<comment type="similarity">
    <text evidence="3 15">Belongs to the anthranilate synthase component I family.</text>
</comment>
<dbReference type="GO" id="GO:0000162">
    <property type="term" value="P:L-tryptophan biosynthetic process"/>
    <property type="evidence" value="ECO:0007669"/>
    <property type="project" value="UniProtKB-UniPathway"/>
</dbReference>
<keyword evidence="11 15" id="KW-0057">Aromatic amino acid biosynthesis</keyword>
<keyword evidence="8 15" id="KW-0479">Metal-binding</keyword>
<dbReference type="InterPro" id="IPR019999">
    <property type="entry name" value="Anth_synth_I-like"/>
</dbReference>
<evidence type="ECO:0000256" key="15">
    <source>
        <dbReference type="RuleBase" id="RU364045"/>
    </source>
</evidence>
<comment type="cofactor">
    <cofactor evidence="1 15">
        <name>Mg(2+)</name>
        <dbReference type="ChEBI" id="CHEBI:18420"/>
    </cofactor>
</comment>
<comment type="catalytic activity">
    <reaction evidence="14 15">
        <text>chorismate + L-glutamine = anthranilate + pyruvate + L-glutamate + H(+)</text>
        <dbReference type="Rhea" id="RHEA:21732"/>
        <dbReference type="ChEBI" id="CHEBI:15361"/>
        <dbReference type="ChEBI" id="CHEBI:15378"/>
        <dbReference type="ChEBI" id="CHEBI:16567"/>
        <dbReference type="ChEBI" id="CHEBI:29748"/>
        <dbReference type="ChEBI" id="CHEBI:29985"/>
        <dbReference type="ChEBI" id="CHEBI:58359"/>
        <dbReference type="EC" id="4.1.3.27"/>
    </reaction>
</comment>
<sequence>MSLEPGFDAFSAGYDAGLPQLVWTRLIDDLETPVSAYLKIGHGRPYAFLFESVEGGAWRGRYSIVAMKPDVVWRCRGDQAEIARGDDIAAGKFAPLEGGALDSLRDLIAQSKMDLPAGLPPMAAGVFGALGYDTVRLVEKLPDINPDALGLPDGIMTRPSIVAVFDAIAQEIILTTTARPEPGVSAKEAYAAARERIETVMADLRRPLAHDAPRAPQGPMEFTTPVSREDYREVVEKAKEYIRAGDIFQVVPSHRFRSPFGLDAFALYRSLRRTNPSPFLFFLDLDGFNLVGSSPEILVRLRDGKITIRPIAGTRPRGATPEEDLALEKELLADPKERSEHLMLLDLGRNDVGRVAMLGQSGKNEAPKAGKHANVRVTDSFTIERYSHVMHIVSNVEGDAPTNVDPVDVLMAALPAGTLSGAPKVRAMEIIDELEVEKRGIGYAGAVGYIGADGSVDTCIVLRTALVKDGMMYVQAGGGVVADSDPDAEYDETLHKSRALKRAAEEAWRFA</sequence>
<evidence type="ECO:0000256" key="7">
    <source>
        <dbReference type="ARBA" id="ARBA00022605"/>
    </source>
</evidence>
<dbReference type="RefSeq" id="WP_101715439.1">
    <property type="nucleotide sequence ID" value="NZ_CP026100.1"/>
</dbReference>
<evidence type="ECO:0000259" key="17">
    <source>
        <dbReference type="Pfam" id="PF04715"/>
    </source>
</evidence>
<evidence type="ECO:0000256" key="4">
    <source>
        <dbReference type="ARBA" id="ARBA00011575"/>
    </source>
</evidence>
<proteinExistence type="inferred from homology"/>
<dbReference type="GO" id="GO:0004049">
    <property type="term" value="F:anthranilate synthase activity"/>
    <property type="evidence" value="ECO:0007669"/>
    <property type="project" value="UniProtKB-EC"/>
</dbReference>
<evidence type="ECO:0000256" key="11">
    <source>
        <dbReference type="ARBA" id="ARBA00023141"/>
    </source>
</evidence>
<dbReference type="PRINTS" id="PR00095">
    <property type="entry name" value="ANTSNTHASEI"/>
</dbReference>
<evidence type="ECO:0000313" key="20">
    <source>
        <dbReference type="Proteomes" id="UP000234483"/>
    </source>
</evidence>
<comment type="subunit">
    <text evidence="4 15">Heterotetramer consisting of two non-identical subunits: a beta subunit (TrpG) and a large alpha subunit (TrpE).</text>
</comment>
<feature type="domain" description="Anthranilate synthase component I N-terminal" evidence="17">
    <location>
        <begin position="29"/>
        <end position="173"/>
    </location>
</feature>
<organism evidence="19 20">
    <name type="scientific">Caulobacter flavus</name>
    <dbReference type="NCBI Taxonomy" id="1679497"/>
    <lineage>
        <taxon>Bacteria</taxon>
        <taxon>Pseudomonadati</taxon>
        <taxon>Pseudomonadota</taxon>
        <taxon>Alphaproteobacteria</taxon>
        <taxon>Caulobacterales</taxon>
        <taxon>Caulobacteraceae</taxon>
        <taxon>Caulobacter</taxon>
    </lineage>
</organism>
<dbReference type="Pfam" id="PF00425">
    <property type="entry name" value="Chorismate_bind"/>
    <property type="match status" value="1"/>
</dbReference>
<reference evidence="19 20" key="1">
    <citation type="submission" date="2017-12" db="EMBL/GenBank/DDBJ databases">
        <title>The genome sequence of Caulobacter flavus CGMCC1 15093.</title>
        <authorList>
            <person name="Gao J."/>
            <person name="Mao X."/>
            <person name="Sun J."/>
        </authorList>
    </citation>
    <scope>NUCLEOTIDE SEQUENCE [LARGE SCALE GENOMIC DNA]</scope>
    <source>
        <strain evidence="19 20">CGMCC1 15093</strain>
    </source>
</reference>